<dbReference type="AlphaFoldDB" id="A0A1S4D471"/>
<proteinExistence type="predicted"/>
<dbReference type="KEGG" id="nta:107825843"/>
<dbReference type="RefSeq" id="XP_016508240.1">
    <property type="nucleotide sequence ID" value="XM_016652754.1"/>
</dbReference>
<dbReference type="PaxDb" id="4097-A0A1S4D471"/>
<dbReference type="PANTHER" id="PTHR11439">
    <property type="entry name" value="GAG-POL-RELATED RETROTRANSPOSON"/>
    <property type="match status" value="1"/>
</dbReference>
<organism evidence="1">
    <name type="scientific">Nicotiana tabacum</name>
    <name type="common">Common tobacco</name>
    <dbReference type="NCBI Taxonomy" id="4097"/>
    <lineage>
        <taxon>Eukaryota</taxon>
        <taxon>Viridiplantae</taxon>
        <taxon>Streptophyta</taxon>
        <taxon>Embryophyta</taxon>
        <taxon>Tracheophyta</taxon>
        <taxon>Spermatophyta</taxon>
        <taxon>Magnoliopsida</taxon>
        <taxon>eudicotyledons</taxon>
        <taxon>Gunneridae</taxon>
        <taxon>Pentapetalae</taxon>
        <taxon>asterids</taxon>
        <taxon>lamiids</taxon>
        <taxon>Solanales</taxon>
        <taxon>Solanaceae</taxon>
        <taxon>Nicotianoideae</taxon>
        <taxon>Nicotianeae</taxon>
        <taxon>Nicotiana</taxon>
    </lineage>
</organism>
<name>A0A1S4D471_TOBAC</name>
<dbReference type="OrthoDB" id="7605830at2759"/>
<sequence length="182" mass="20714">MKDFGELKYFLGIEFARSKQGILMHQRKYALELISETGPGAAKPAITPLDYNVKLTTKEYDDCVKTTKSDTITYDKVMEDHTPYQRLIAALRIVRYLKKQPGQGVQLSSNINNTVMGFCDVDWASCPHTRKFVIGYMIKLGDSLVSWKYKKQTTISRSSAETEYRSIVATVAELIWMIGLLK</sequence>
<dbReference type="STRING" id="4097.A0A1S4D471"/>
<dbReference type="PANTHER" id="PTHR11439:SF511">
    <property type="match status" value="1"/>
</dbReference>
<protein>
    <submittedName>
        <fullName evidence="1">Uncharacterized mitochondrial protein AtMg00810-like</fullName>
    </submittedName>
</protein>
<accession>A0A1S4D471</accession>
<gene>
    <name evidence="1" type="primary">LOC107825843</name>
</gene>
<evidence type="ECO:0000313" key="1">
    <source>
        <dbReference type="RefSeq" id="XP_016508240.1"/>
    </source>
</evidence>
<reference evidence="1" key="1">
    <citation type="submission" date="2025-08" db="UniProtKB">
        <authorList>
            <consortium name="RefSeq"/>
        </authorList>
    </citation>
    <scope>IDENTIFICATION</scope>
</reference>
<dbReference type="CDD" id="cd09272">
    <property type="entry name" value="RNase_HI_RT_Ty1"/>
    <property type="match status" value="1"/>
</dbReference>